<feature type="binding site" evidence="9">
    <location>
        <position position="66"/>
    </location>
    <ligand>
        <name>S-adenosyl-L-methionine</name>
        <dbReference type="ChEBI" id="CHEBI:59789"/>
    </ligand>
</feature>
<evidence type="ECO:0000256" key="8">
    <source>
        <dbReference type="ARBA" id="ARBA00022691"/>
    </source>
</evidence>
<dbReference type="SUPFAM" id="SSF53335">
    <property type="entry name" value="S-adenosyl-L-methionine-dependent methyltransferases"/>
    <property type="match status" value="1"/>
</dbReference>
<evidence type="ECO:0000256" key="2">
    <source>
        <dbReference type="ARBA" id="ARBA00004496"/>
    </source>
</evidence>
<dbReference type="InterPro" id="IPR022474">
    <property type="entry name" value="Thiopur_S-MeTfrase_Se/Te_detox"/>
</dbReference>
<accession>A0AA37RXL8</accession>
<evidence type="ECO:0000256" key="7">
    <source>
        <dbReference type="ARBA" id="ARBA00022679"/>
    </source>
</evidence>
<dbReference type="GO" id="GO:0010038">
    <property type="term" value="P:response to metal ion"/>
    <property type="evidence" value="ECO:0007669"/>
    <property type="project" value="InterPro"/>
</dbReference>
<dbReference type="Gene3D" id="3.40.50.150">
    <property type="entry name" value="Vaccinia Virus protein VP39"/>
    <property type="match status" value="1"/>
</dbReference>
<evidence type="ECO:0000313" key="11">
    <source>
        <dbReference type="Proteomes" id="UP001161422"/>
    </source>
</evidence>
<keyword evidence="5 9" id="KW-0963">Cytoplasm</keyword>
<dbReference type="PANTHER" id="PTHR10259">
    <property type="entry name" value="THIOPURINE S-METHYLTRANSFERASE"/>
    <property type="match status" value="1"/>
</dbReference>
<dbReference type="HAMAP" id="MF_00812">
    <property type="entry name" value="Thiopur_methtran"/>
    <property type="match status" value="1"/>
</dbReference>
<keyword evidence="8 9" id="KW-0949">S-adenosyl-L-methionine</keyword>
<reference evidence="10" key="2">
    <citation type="submission" date="2023-01" db="EMBL/GenBank/DDBJ databases">
        <title>Draft genome sequence of Paraferrimonas sedimenticola strain NBRC 101628.</title>
        <authorList>
            <person name="Sun Q."/>
            <person name="Mori K."/>
        </authorList>
    </citation>
    <scope>NUCLEOTIDE SEQUENCE</scope>
    <source>
        <strain evidence="10">NBRC 101628</strain>
    </source>
</reference>
<dbReference type="PROSITE" id="PS51585">
    <property type="entry name" value="SAM_MT_TPMT"/>
    <property type="match status" value="1"/>
</dbReference>
<feature type="binding site" evidence="9">
    <location>
        <position position="123"/>
    </location>
    <ligand>
        <name>S-adenosyl-L-methionine</name>
        <dbReference type="ChEBI" id="CHEBI:59789"/>
    </ligand>
</feature>
<evidence type="ECO:0000256" key="5">
    <source>
        <dbReference type="ARBA" id="ARBA00022490"/>
    </source>
</evidence>
<evidence type="ECO:0000256" key="9">
    <source>
        <dbReference type="HAMAP-Rule" id="MF_00812"/>
    </source>
</evidence>
<protein>
    <recommendedName>
        <fullName evidence="4 9">Thiopurine S-methyltransferase</fullName>
        <ecNumber evidence="4 9">2.1.1.67</ecNumber>
    </recommendedName>
    <alternativeName>
        <fullName evidence="9">Thiopurine methyltransferase</fullName>
    </alternativeName>
</protein>
<comment type="caution">
    <text evidence="10">The sequence shown here is derived from an EMBL/GenBank/DDBJ whole genome shotgun (WGS) entry which is preliminary data.</text>
</comment>
<dbReference type="InterPro" id="IPR029063">
    <property type="entry name" value="SAM-dependent_MTases_sf"/>
</dbReference>
<gene>
    <name evidence="9 10" type="primary">tpm</name>
    <name evidence="10" type="ORF">GCM10007895_26010</name>
</gene>
<dbReference type="RefSeq" id="WP_095504854.1">
    <property type="nucleotide sequence ID" value="NZ_BSNC01000006.1"/>
</dbReference>
<dbReference type="NCBIfam" id="NF009732">
    <property type="entry name" value="PRK13255.1"/>
    <property type="match status" value="1"/>
</dbReference>
<evidence type="ECO:0000256" key="4">
    <source>
        <dbReference type="ARBA" id="ARBA00011905"/>
    </source>
</evidence>
<evidence type="ECO:0000256" key="3">
    <source>
        <dbReference type="ARBA" id="ARBA00008145"/>
    </source>
</evidence>
<dbReference type="InterPro" id="IPR025835">
    <property type="entry name" value="Thiopurine_S-MeTrfase"/>
</dbReference>
<evidence type="ECO:0000256" key="1">
    <source>
        <dbReference type="ARBA" id="ARBA00000903"/>
    </source>
</evidence>
<name>A0AA37RXL8_9GAMM</name>
<comment type="similarity">
    <text evidence="3 9">Belongs to the class I-like SAM-binding methyltransferase superfamily. TPMT family.</text>
</comment>
<dbReference type="GO" id="GO:0032259">
    <property type="term" value="P:methylation"/>
    <property type="evidence" value="ECO:0007669"/>
    <property type="project" value="UniProtKB-KW"/>
</dbReference>
<dbReference type="EMBL" id="BSNC01000006">
    <property type="protein sequence ID" value="GLP97294.1"/>
    <property type="molecule type" value="Genomic_DNA"/>
</dbReference>
<organism evidence="10 11">
    <name type="scientific">Paraferrimonas sedimenticola</name>
    <dbReference type="NCBI Taxonomy" id="375674"/>
    <lineage>
        <taxon>Bacteria</taxon>
        <taxon>Pseudomonadati</taxon>
        <taxon>Pseudomonadota</taxon>
        <taxon>Gammaproteobacteria</taxon>
        <taxon>Alteromonadales</taxon>
        <taxon>Ferrimonadaceae</taxon>
        <taxon>Paraferrimonas</taxon>
    </lineage>
</organism>
<dbReference type="PANTHER" id="PTHR10259:SF11">
    <property type="entry name" value="THIOPURINE S-METHYLTRANSFERASE"/>
    <property type="match status" value="1"/>
</dbReference>
<dbReference type="EC" id="2.1.1.67" evidence="4 9"/>
<dbReference type="GO" id="GO:0005737">
    <property type="term" value="C:cytoplasm"/>
    <property type="evidence" value="ECO:0007669"/>
    <property type="project" value="UniProtKB-SubCell"/>
</dbReference>
<dbReference type="Pfam" id="PF05724">
    <property type="entry name" value="TPMT"/>
    <property type="match status" value="1"/>
</dbReference>
<sequence>MQAEFWHQRWSKQQIGFHLPGVNPLLEQYWPRLGASKDARVFVPLCGKSLDMGYLMATQASVVGCELSQTAVEQFFDEAGLAVECTIKGEHQSYQAQNIELIQGDIYTLEQASIGDCDAFYDRAALIAWPESMRADYARQLASLLPSGSRGMLITLDYPQAQMDGPPFSVPQCWVEQYLGEHFDIELVSETDVLQDNPKFLKKGVERLSETVYFLTRK</sequence>
<evidence type="ECO:0000313" key="10">
    <source>
        <dbReference type="EMBL" id="GLP97294.1"/>
    </source>
</evidence>
<dbReference type="CDD" id="cd02440">
    <property type="entry name" value="AdoMet_MTases"/>
    <property type="match status" value="1"/>
</dbReference>
<feature type="binding site" evidence="9">
    <location>
        <position position="45"/>
    </location>
    <ligand>
        <name>S-adenosyl-L-methionine</name>
        <dbReference type="ChEBI" id="CHEBI:59789"/>
    </ligand>
</feature>
<evidence type="ECO:0000256" key="6">
    <source>
        <dbReference type="ARBA" id="ARBA00022603"/>
    </source>
</evidence>
<dbReference type="PIRSF" id="PIRSF023956">
    <property type="entry name" value="Thiopurine_S-methyltransferase"/>
    <property type="match status" value="1"/>
</dbReference>
<feature type="binding site" evidence="9">
    <location>
        <position position="10"/>
    </location>
    <ligand>
        <name>S-adenosyl-L-methionine</name>
        <dbReference type="ChEBI" id="CHEBI:59789"/>
    </ligand>
</feature>
<keyword evidence="11" id="KW-1185">Reference proteome</keyword>
<keyword evidence="6 9" id="KW-0489">Methyltransferase</keyword>
<proteinExistence type="inferred from homology"/>
<dbReference type="NCBIfam" id="TIGR03840">
    <property type="entry name" value="TMPT_Se_Te"/>
    <property type="match status" value="1"/>
</dbReference>
<dbReference type="GO" id="GO:0008119">
    <property type="term" value="F:thiopurine S-methyltransferase activity"/>
    <property type="evidence" value="ECO:0007669"/>
    <property type="project" value="UniProtKB-UniRule"/>
</dbReference>
<dbReference type="Proteomes" id="UP001161422">
    <property type="component" value="Unassembled WGS sequence"/>
</dbReference>
<dbReference type="AlphaFoldDB" id="A0AA37RXL8"/>
<dbReference type="FunFam" id="3.40.50.150:FF:000101">
    <property type="entry name" value="Thiopurine S-methyltransferase"/>
    <property type="match status" value="1"/>
</dbReference>
<comment type="catalytic activity">
    <reaction evidence="1 9">
        <text>S-adenosyl-L-methionine + a thiopurine = S-adenosyl-L-homocysteine + a thiopurine S-methylether.</text>
        <dbReference type="EC" id="2.1.1.67"/>
    </reaction>
</comment>
<reference evidence="10" key="1">
    <citation type="journal article" date="2014" name="Int. J. Syst. Evol. Microbiol.">
        <title>Complete genome sequence of Corynebacterium casei LMG S-19264T (=DSM 44701T), isolated from a smear-ripened cheese.</title>
        <authorList>
            <consortium name="US DOE Joint Genome Institute (JGI-PGF)"/>
            <person name="Walter F."/>
            <person name="Albersmeier A."/>
            <person name="Kalinowski J."/>
            <person name="Ruckert C."/>
        </authorList>
    </citation>
    <scope>NUCLEOTIDE SEQUENCE</scope>
    <source>
        <strain evidence="10">NBRC 101628</strain>
    </source>
</reference>
<keyword evidence="7 9" id="KW-0808">Transferase</keyword>
<dbReference type="InterPro" id="IPR008854">
    <property type="entry name" value="TPMT"/>
</dbReference>
<comment type="subcellular location">
    <subcellularLocation>
        <location evidence="2 9">Cytoplasm</location>
    </subcellularLocation>
</comment>